<gene>
    <name evidence="1" type="ORF">BDN72DRAFT_750054</name>
</gene>
<dbReference type="EMBL" id="ML209807">
    <property type="protein sequence ID" value="TFK57962.1"/>
    <property type="molecule type" value="Genomic_DNA"/>
</dbReference>
<sequence length="86" mass="10114">MRRHIPKEHKEIALRMSFLGLSDKMIQRYTGISERSMKRLCQTFRVTGVVERRPIDCGRPRLLDALDFLKGCLRRKPDATNEELLD</sequence>
<evidence type="ECO:0000313" key="1">
    <source>
        <dbReference type="EMBL" id="TFK57962.1"/>
    </source>
</evidence>
<feature type="non-terminal residue" evidence="1">
    <location>
        <position position="86"/>
    </location>
</feature>
<organism evidence="1 2">
    <name type="scientific">Pluteus cervinus</name>
    <dbReference type="NCBI Taxonomy" id="181527"/>
    <lineage>
        <taxon>Eukaryota</taxon>
        <taxon>Fungi</taxon>
        <taxon>Dikarya</taxon>
        <taxon>Basidiomycota</taxon>
        <taxon>Agaricomycotina</taxon>
        <taxon>Agaricomycetes</taxon>
        <taxon>Agaricomycetidae</taxon>
        <taxon>Agaricales</taxon>
        <taxon>Pluteineae</taxon>
        <taxon>Pluteaceae</taxon>
        <taxon>Pluteus</taxon>
    </lineage>
</organism>
<dbReference type="Proteomes" id="UP000308600">
    <property type="component" value="Unassembled WGS sequence"/>
</dbReference>
<reference evidence="1 2" key="1">
    <citation type="journal article" date="2019" name="Nat. Ecol. Evol.">
        <title>Megaphylogeny resolves global patterns of mushroom evolution.</title>
        <authorList>
            <person name="Varga T."/>
            <person name="Krizsan K."/>
            <person name="Foldi C."/>
            <person name="Dima B."/>
            <person name="Sanchez-Garcia M."/>
            <person name="Sanchez-Ramirez S."/>
            <person name="Szollosi G.J."/>
            <person name="Szarkandi J.G."/>
            <person name="Papp V."/>
            <person name="Albert L."/>
            <person name="Andreopoulos W."/>
            <person name="Angelini C."/>
            <person name="Antonin V."/>
            <person name="Barry K.W."/>
            <person name="Bougher N.L."/>
            <person name="Buchanan P."/>
            <person name="Buyck B."/>
            <person name="Bense V."/>
            <person name="Catcheside P."/>
            <person name="Chovatia M."/>
            <person name="Cooper J."/>
            <person name="Damon W."/>
            <person name="Desjardin D."/>
            <person name="Finy P."/>
            <person name="Geml J."/>
            <person name="Haridas S."/>
            <person name="Hughes K."/>
            <person name="Justo A."/>
            <person name="Karasinski D."/>
            <person name="Kautmanova I."/>
            <person name="Kiss B."/>
            <person name="Kocsube S."/>
            <person name="Kotiranta H."/>
            <person name="LaButti K.M."/>
            <person name="Lechner B.E."/>
            <person name="Liimatainen K."/>
            <person name="Lipzen A."/>
            <person name="Lukacs Z."/>
            <person name="Mihaltcheva S."/>
            <person name="Morgado L.N."/>
            <person name="Niskanen T."/>
            <person name="Noordeloos M.E."/>
            <person name="Ohm R.A."/>
            <person name="Ortiz-Santana B."/>
            <person name="Ovrebo C."/>
            <person name="Racz N."/>
            <person name="Riley R."/>
            <person name="Savchenko A."/>
            <person name="Shiryaev A."/>
            <person name="Soop K."/>
            <person name="Spirin V."/>
            <person name="Szebenyi C."/>
            <person name="Tomsovsky M."/>
            <person name="Tulloss R.E."/>
            <person name="Uehling J."/>
            <person name="Grigoriev I.V."/>
            <person name="Vagvolgyi C."/>
            <person name="Papp T."/>
            <person name="Martin F.M."/>
            <person name="Miettinen O."/>
            <person name="Hibbett D.S."/>
            <person name="Nagy L.G."/>
        </authorList>
    </citation>
    <scope>NUCLEOTIDE SEQUENCE [LARGE SCALE GENOMIC DNA]</scope>
    <source>
        <strain evidence="1 2">NL-1719</strain>
    </source>
</reference>
<proteinExistence type="predicted"/>
<name>A0ACD2ZX48_9AGAR</name>
<evidence type="ECO:0000313" key="2">
    <source>
        <dbReference type="Proteomes" id="UP000308600"/>
    </source>
</evidence>
<keyword evidence="2" id="KW-1185">Reference proteome</keyword>
<protein>
    <submittedName>
        <fullName evidence="1">Uncharacterized protein</fullName>
    </submittedName>
</protein>
<accession>A0ACD2ZX48</accession>